<dbReference type="EMBL" id="JADIMG010000033">
    <property type="protein sequence ID" value="MBO8459310.1"/>
    <property type="molecule type" value="Genomic_DNA"/>
</dbReference>
<reference evidence="5" key="1">
    <citation type="submission" date="2020-10" db="EMBL/GenBank/DDBJ databases">
        <authorList>
            <person name="Gilroy R."/>
        </authorList>
    </citation>
    <scope>NUCLEOTIDE SEQUENCE</scope>
    <source>
        <strain evidence="5">G3-3990</strain>
    </source>
</reference>
<dbReference type="PROSITE" id="PS51084">
    <property type="entry name" value="HIT_2"/>
    <property type="match status" value="1"/>
</dbReference>
<feature type="short sequence motif" description="Histidine triad motif" evidence="2 3">
    <location>
        <begin position="93"/>
        <end position="97"/>
    </location>
</feature>
<reference evidence="5" key="2">
    <citation type="journal article" date="2021" name="PeerJ">
        <title>Extensive microbial diversity within the chicken gut microbiome revealed by metagenomics and culture.</title>
        <authorList>
            <person name="Gilroy R."/>
            <person name="Ravi A."/>
            <person name="Getino M."/>
            <person name="Pursley I."/>
            <person name="Horton D.L."/>
            <person name="Alikhan N.F."/>
            <person name="Baker D."/>
            <person name="Gharbi K."/>
            <person name="Hall N."/>
            <person name="Watson M."/>
            <person name="Adriaenssens E.M."/>
            <person name="Foster-Nyarko E."/>
            <person name="Jarju S."/>
            <person name="Secka A."/>
            <person name="Antonio M."/>
            <person name="Oren A."/>
            <person name="Chaudhuri R.R."/>
            <person name="La Ragione R."/>
            <person name="Hildebrand F."/>
            <person name="Pallen M.J."/>
        </authorList>
    </citation>
    <scope>NUCLEOTIDE SEQUENCE</scope>
    <source>
        <strain evidence="5">G3-3990</strain>
    </source>
</reference>
<gene>
    <name evidence="5" type="ORF">IAA73_03115</name>
</gene>
<accession>A0A9D9HSR9</accession>
<dbReference type="GO" id="GO:0003824">
    <property type="term" value="F:catalytic activity"/>
    <property type="evidence" value="ECO:0007669"/>
    <property type="project" value="InterPro"/>
</dbReference>
<dbReference type="AlphaFoldDB" id="A0A9D9HSR9"/>
<dbReference type="Gene3D" id="3.30.428.10">
    <property type="entry name" value="HIT-like"/>
    <property type="match status" value="1"/>
</dbReference>
<dbReference type="InterPro" id="IPR011146">
    <property type="entry name" value="HIT-like"/>
</dbReference>
<dbReference type="GO" id="GO:0009117">
    <property type="term" value="P:nucleotide metabolic process"/>
    <property type="evidence" value="ECO:0007669"/>
    <property type="project" value="TreeGrafter"/>
</dbReference>
<dbReference type="Pfam" id="PF01230">
    <property type="entry name" value="HIT"/>
    <property type="match status" value="1"/>
</dbReference>
<dbReference type="SUPFAM" id="SSF54197">
    <property type="entry name" value="HIT-like"/>
    <property type="match status" value="1"/>
</dbReference>
<dbReference type="PRINTS" id="PR00332">
    <property type="entry name" value="HISTRIAD"/>
</dbReference>
<comment type="caution">
    <text evidence="5">The sequence shown here is derived from an EMBL/GenBank/DDBJ whole genome shotgun (WGS) entry which is preliminary data.</text>
</comment>
<evidence type="ECO:0000313" key="5">
    <source>
        <dbReference type="EMBL" id="MBO8459310.1"/>
    </source>
</evidence>
<feature type="active site" description="Tele-AMP-histidine intermediate" evidence="1">
    <location>
        <position position="95"/>
    </location>
</feature>
<evidence type="ECO:0000313" key="6">
    <source>
        <dbReference type="Proteomes" id="UP000823641"/>
    </source>
</evidence>
<organism evidence="5 6">
    <name type="scientific">Candidatus Gallipaludibacter merdavium</name>
    <dbReference type="NCBI Taxonomy" id="2840839"/>
    <lineage>
        <taxon>Bacteria</taxon>
        <taxon>Pseudomonadati</taxon>
        <taxon>Bacteroidota</taxon>
        <taxon>Bacteroidia</taxon>
        <taxon>Bacteroidales</taxon>
        <taxon>Candidatus Gallipaludibacter</taxon>
    </lineage>
</organism>
<proteinExistence type="predicted"/>
<dbReference type="Proteomes" id="UP000823641">
    <property type="component" value="Unassembled WGS sequence"/>
</dbReference>
<feature type="domain" description="HIT" evidence="4">
    <location>
        <begin position="3"/>
        <end position="109"/>
    </location>
</feature>
<evidence type="ECO:0000256" key="2">
    <source>
        <dbReference type="PIRSR" id="PIRSR601310-3"/>
    </source>
</evidence>
<dbReference type="PANTHER" id="PTHR46648">
    <property type="entry name" value="HIT FAMILY PROTEIN 1"/>
    <property type="match status" value="1"/>
</dbReference>
<name>A0A9D9HSR9_9BACT</name>
<dbReference type="InterPro" id="IPR001310">
    <property type="entry name" value="Histidine_triad_HIT"/>
</dbReference>
<dbReference type="PANTHER" id="PTHR46648:SF1">
    <property type="entry name" value="ADENOSINE 5'-MONOPHOSPHORAMIDASE HNT1"/>
    <property type="match status" value="1"/>
</dbReference>
<sequence length="134" mass="14983">MTIFSKIINGEIPSYKIAEDERFYAFLDINPMVKGHTLVVPKLSEPEEDYIFNLDDQLLGDMMVFAKRVAAGIKEATCCKRVGVAVLGMEVPHVHIHLVPLMKESDMSFTNPKLSLPAEEMEQIASSIRSCVVL</sequence>
<evidence type="ECO:0000256" key="3">
    <source>
        <dbReference type="PROSITE-ProRule" id="PRU00464"/>
    </source>
</evidence>
<evidence type="ECO:0000259" key="4">
    <source>
        <dbReference type="PROSITE" id="PS51084"/>
    </source>
</evidence>
<dbReference type="InterPro" id="IPR036265">
    <property type="entry name" value="HIT-like_sf"/>
</dbReference>
<evidence type="ECO:0000256" key="1">
    <source>
        <dbReference type="PIRSR" id="PIRSR601310-1"/>
    </source>
</evidence>
<protein>
    <submittedName>
        <fullName evidence="5">HIT family protein</fullName>
    </submittedName>
</protein>